<keyword evidence="2" id="KW-1185">Reference proteome</keyword>
<reference evidence="1" key="2">
    <citation type="submission" date="2020-09" db="EMBL/GenBank/DDBJ databases">
        <authorList>
            <person name="Sun Q."/>
            <person name="Zhou Y."/>
        </authorList>
    </citation>
    <scope>NUCLEOTIDE SEQUENCE</scope>
    <source>
        <strain evidence="1">CGMCC 4.7430</strain>
    </source>
</reference>
<evidence type="ECO:0000313" key="1">
    <source>
        <dbReference type="EMBL" id="GGP16888.1"/>
    </source>
</evidence>
<proteinExistence type="predicted"/>
<dbReference type="AlphaFoldDB" id="A0A918E9C7"/>
<dbReference type="Proteomes" id="UP000660745">
    <property type="component" value="Unassembled WGS sequence"/>
</dbReference>
<accession>A0A918E9C7</accession>
<reference evidence="1" key="1">
    <citation type="journal article" date="2014" name="Int. J. Syst. Evol. Microbiol.">
        <title>Complete genome sequence of Corynebacterium casei LMG S-19264T (=DSM 44701T), isolated from a smear-ripened cheese.</title>
        <authorList>
            <consortium name="US DOE Joint Genome Institute (JGI-PGF)"/>
            <person name="Walter F."/>
            <person name="Albersmeier A."/>
            <person name="Kalinowski J."/>
            <person name="Ruckert C."/>
        </authorList>
    </citation>
    <scope>NUCLEOTIDE SEQUENCE</scope>
    <source>
        <strain evidence="1">CGMCC 4.7430</strain>
    </source>
</reference>
<comment type="caution">
    <text evidence="1">The sequence shown here is derived from an EMBL/GenBank/DDBJ whole genome shotgun (WGS) entry which is preliminary data.</text>
</comment>
<gene>
    <name evidence="1" type="ORF">GCM10012278_82490</name>
</gene>
<name>A0A918E9C7_9ACTN</name>
<protein>
    <submittedName>
        <fullName evidence="1">Uncharacterized protein</fullName>
    </submittedName>
</protein>
<evidence type="ECO:0000313" key="2">
    <source>
        <dbReference type="Proteomes" id="UP000660745"/>
    </source>
</evidence>
<dbReference type="RefSeq" id="WP_189144213.1">
    <property type="nucleotide sequence ID" value="NZ_BMNK01000022.1"/>
</dbReference>
<dbReference type="EMBL" id="BMNK01000022">
    <property type="protein sequence ID" value="GGP16888.1"/>
    <property type="molecule type" value="Genomic_DNA"/>
</dbReference>
<sequence length="209" mass="21735">MRQTWTLLVAGLAMCALLPVLPTVGTKAIRLAWGAPQASPSDRLLEDVFYVTEGIEVSRSLMPLEKGITVQAATDLAPGVGVDASGRLYGTPERTGTYNVPVRLCSGQSCAEERITFVVLRNVPWSPGTLTFPGRAGQRLDGRIQVNGGPSGVIPTFTVTSYEAVPAGVTIGPDGHIGGVPTAPGVSRVPMRICVAGNCAGVVVTLIIV</sequence>
<organism evidence="1 2">
    <name type="scientific">Nonomuraea glycinis</name>
    <dbReference type="NCBI Taxonomy" id="2047744"/>
    <lineage>
        <taxon>Bacteria</taxon>
        <taxon>Bacillati</taxon>
        <taxon>Actinomycetota</taxon>
        <taxon>Actinomycetes</taxon>
        <taxon>Streptosporangiales</taxon>
        <taxon>Streptosporangiaceae</taxon>
        <taxon>Nonomuraea</taxon>
    </lineage>
</organism>